<evidence type="ECO:0000313" key="17">
    <source>
        <dbReference type="EMBL" id="SDT88359.1"/>
    </source>
</evidence>
<comment type="subcellular location">
    <subcellularLocation>
        <location evidence="1">Membrane</location>
    </subcellularLocation>
</comment>
<comment type="catalytic activity">
    <reaction evidence="12">
        <text>1D-myo-inositol hexakisphosphate + H2O = 1D-myo-inositol 1,2,4,5,6-pentakisphosphate + phosphate</text>
        <dbReference type="Rhea" id="RHEA:16989"/>
        <dbReference type="ChEBI" id="CHEBI:15377"/>
        <dbReference type="ChEBI" id="CHEBI:43474"/>
        <dbReference type="ChEBI" id="CHEBI:57798"/>
        <dbReference type="ChEBI" id="CHEBI:58130"/>
        <dbReference type="EC" id="3.1.3.62"/>
    </reaction>
    <physiologicalReaction direction="left-to-right" evidence="12">
        <dbReference type="Rhea" id="RHEA:16990"/>
    </physiologicalReaction>
</comment>
<name>A0ABY0V5Y8_9ACTO</name>
<evidence type="ECO:0000256" key="3">
    <source>
        <dbReference type="ARBA" id="ARBA00012976"/>
    </source>
</evidence>
<comment type="catalytic activity">
    <reaction evidence="13">
        <text>(2R)-2,3-bisphosphoglycerate + H2O = (2R)-2-phosphoglycerate + phosphate</text>
        <dbReference type="Rhea" id="RHEA:27381"/>
        <dbReference type="ChEBI" id="CHEBI:15377"/>
        <dbReference type="ChEBI" id="CHEBI:43474"/>
        <dbReference type="ChEBI" id="CHEBI:58248"/>
        <dbReference type="ChEBI" id="CHEBI:58289"/>
        <dbReference type="EC" id="3.1.3.80"/>
    </reaction>
    <physiologicalReaction direction="left-to-right" evidence="13">
        <dbReference type="Rhea" id="RHEA:27382"/>
    </physiologicalReaction>
</comment>
<dbReference type="EC" id="3.1.3.62" evidence="4"/>
<dbReference type="Pfam" id="PF00328">
    <property type="entry name" value="His_Phos_2"/>
    <property type="match status" value="1"/>
</dbReference>
<evidence type="ECO:0000256" key="10">
    <source>
        <dbReference type="ARBA" id="ARBA00043668"/>
    </source>
</evidence>
<evidence type="ECO:0000256" key="5">
    <source>
        <dbReference type="ARBA" id="ARBA00018097"/>
    </source>
</evidence>
<evidence type="ECO:0000256" key="13">
    <source>
        <dbReference type="ARBA" id="ARBA00043832"/>
    </source>
</evidence>
<evidence type="ECO:0000256" key="16">
    <source>
        <dbReference type="SAM" id="SignalP"/>
    </source>
</evidence>
<keyword evidence="15" id="KW-0812">Transmembrane</keyword>
<evidence type="ECO:0000256" key="1">
    <source>
        <dbReference type="ARBA" id="ARBA00004370"/>
    </source>
</evidence>
<keyword evidence="7" id="KW-0378">Hydrolase</keyword>
<proteinExistence type="inferred from homology"/>
<dbReference type="EC" id="3.1.3.80" evidence="3"/>
<evidence type="ECO:0000256" key="12">
    <source>
        <dbReference type="ARBA" id="ARBA00043691"/>
    </source>
</evidence>
<reference evidence="17 18" key="1">
    <citation type="submission" date="2016-10" db="EMBL/GenBank/DDBJ databases">
        <authorList>
            <person name="Varghese N."/>
            <person name="Submissions S."/>
        </authorList>
    </citation>
    <scope>NUCLEOTIDE SEQUENCE [LARGE SCALE GENOMIC DNA]</scope>
    <source>
        <strain evidence="17 18">DSM 9169</strain>
    </source>
</reference>
<evidence type="ECO:0000256" key="8">
    <source>
        <dbReference type="ARBA" id="ARBA00023136"/>
    </source>
</evidence>
<dbReference type="RefSeq" id="WP_092648330.1">
    <property type="nucleotide sequence ID" value="NZ_LT629792.1"/>
</dbReference>
<gene>
    <name evidence="17" type="ORF">SAMN04489714_0535</name>
</gene>
<evidence type="ECO:0000256" key="6">
    <source>
        <dbReference type="ARBA" id="ARBA00022729"/>
    </source>
</evidence>
<protein>
    <recommendedName>
        <fullName evidence="5">Multiple inositol polyphosphate phosphatase 1</fullName>
        <ecNumber evidence="4">3.1.3.62</ecNumber>
        <ecNumber evidence="3">3.1.3.80</ecNumber>
    </recommendedName>
    <alternativeName>
        <fullName evidence="9">2,3-bisphosphoglycerate 3-phosphatase</fullName>
    </alternativeName>
</protein>
<accession>A0ABY0V5Y8</accession>
<comment type="catalytic activity">
    <reaction evidence="10">
        <text>1D-myo-inositol 1,2,5,6-tetrakisphosphate + H2O = 1D-myo-inositol 1,2,6-trisphosphate + phosphate</text>
        <dbReference type="Rhea" id="RHEA:77119"/>
        <dbReference type="ChEBI" id="CHEBI:15377"/>
        <dbReference type="ChEBI" id="CHEBI:43474"/>
        <dbReference type="ChEBI" id="CHEBI:195535"/>
        <dbReference type="ChEBI" id="CHEBI:195537"/>
        <dbReference type="EC" id="3.1.3.62"/>
    </reaction>
    <physiologicalReaction direction="left-to-right" evidence="10">
        <dbReference type="Rhea" id="RHEA:77120"/>
    </physiologicalReaction>
</comment>
<dbReference type="PANTHER" id="PTHR20963:SF8">
    <property type="entry name" value="MULTIPLE INOSITOL POLYPHOSPHATE PHOSPHATASE 1"/>
    <property type="match status" value="1"/>
</dbReference>
<keyword evidence="8 15" id="KW-0472">Membrane</keyword>
<sequence>MTTQRARIVGLTALCSIAALSVVSAQQLAFADATEEGPFYSSKQPYIAPSESDIAGYSQPPAGFNIEHTQLVARHGSRGLSSYKYDALLMLMAQTAQKENGFVSPEVGEAFMKNLESITAANVANGYGMLTGQGATQHRGIGERTYKRNSALFERAIAEGDAIRFESSGEARATQSGESFLTGFEAASHDSVTPIVESLEAHPETLYFHKLENPDGSVKQEGTPAYEVASRYEAFIGEQTSDGGVIAGAMDYIESLPQSQESARRVLSQIFTPEFIDSIGDDAHTWFNTADGSKDGDKNCAPNADESTDADACGSARKKITSAVDAAMDLYNLYIIGADMQEENTGEHAFDFEQYFANYQDDTKWFSYLLDAEDFYEKGPGVTGTDGSYAPAQPLLDDFFAQIDERTAGGSHVATFRFAHAETIAPFSALLRLPGSTQQAPAVSQPVSIDDVFNYATNEWRGSTVMPMAANVQWDTACQAGTDPATGRSWTPIVRMLVNEVETPFNSSCTAVAEGSSWYKVSELRHCLLGQAQTESPLLTKSSSVGPSDKPEVDPAQTTGDEEGQGQGAASERPSHLATTGLNSALAIASLAAIAMGTVLVTRRK</sequence>
<keyword evidence="6 16" id="KW-0732">Signal</keyword>
<dbReference type="InterPro" id="IPR029033">
    <property type="entry name" value="His_PPase_superfam"/>
</dbReference>
<dbReference type="SUPFAM" id="SSF53254">
    <property type="entry name" value="Phosphoglycerate mutase-like"/>
    <property type="match status" value="1"/>
</dbReference>
<evidence type="ECO:0000256" key="4">
    <source>
        <dbReference type="ARBA" id="ARBA00013040"/>
    </source>
</evidence>
<comment type="catalytic activity">
    <reaction evidence="11">
        <text>1D-myo-inositol 1,2,4,5,6-pentakisphosphate + H2O = 1D-myo-inositol 1,2,5,6-tetrakisphosphate + phosphate</text>
        <dbReference type="Rhea" id="RHEA:77115"/>
        <dbReference type="ChEBI" id="CHEBI:15377"/>
        <dbReference type="ChEBI" id="CHEBI:43474"/>
        <dbReference type="ChEBI" id="CHEBI:57798"/>
        <dbReference type="ChEBI" id="CHEBI:195535"/>
        <dbReference type="EC" id="3.1.3.62"/>
    </reaction>
    <physiologicalReaction direction="left-to-right" evidence="11">
        <dbReference type="Rhea" id="RHEA:77116"/>
    </physiologicalReaction>
</comment>
<dbReference type="EMBL" id="LT629792">
    <property type="protein sequence ID" value="SDT88359.1"/>
    <property type="molecule type" value="Genomic_DNA"/>
</dbReference>
<dbReference type="InterPro" id="IPR000560">
    <property type="entry name" value="His_Pase_clade-2"/>
</dbReference>
<dbReference type="PANTHER" id="PTHR20963">
    <property type="entry name" value="MULTIPLE INOSITOL POLYPHOSPHATE PHOSPHATASE-RELATED"/>
    <property type="match status" value="1"/>
</dbReference>
<comment type="similarity">
    <text evidence="2">Belongs to the histidine acid phosphatase family. MINPP1 subfamily.</text>
</comment>
<feature type="region of interest" description="Disordered" evidence="14">
    <location>
        <begin position="538"/>
        <end position="577"/>
    </location>
</feature>
<feature type="transmembrane region" description="Helical" evidence="15">
    <location>
        <begin position="581"/>
        <end position="601"/>
    </location>
</feature>
<feature type="chain" id="PRO_5046406278" description="Multiple inositol polyphosphate phosphatase 1" evidence="16">
    <location>
        <begin position="26"/>
        <end position="605"/>
    </location>
</feature>
<organism evidence="17 18">
    <name type="scientific">Schaalia radingae</name>
    <dbReference type="NCBI Taxonomy" id="131110"/>
    <lineage>
        <taxon>Bacteria</taxon>
        <taxon>Bacillati</taxon>
        <taxon>Actinomycetota</taxon>
        <taxon>Actinomycetes</taxon>
        <taxon>Actinomycetales</taxon>
        <taxon>Actinomycetaceae</taxon>
        <taxon>Schaalia</taxon>
    </lineage>
</organism>
<keyword evidence="18" id="KW-1185">Reference proteome</keyword>
<dbReference type="Proteomes" id="UP000198976">
    <property type="component" value="Chromosome I"/>
</dbReference>
<keyword evidence="15" id="KW-1133">Transmembrane helix</keyword>
<evidence type="ECO:0000256" key="15">
    <source>
        <dbReference type="SAM" id="Phobius"/>
    </source>
</evidence>
<evidence type="ECO:0000256" key="11">
    <source>
        <dbReference type="ARBA" id="ARBA00043671"/>
    </source>
</evidence>
<feature type="signal peptide" evidence="16">
    <location>
        <begin position="1"/>
        <end position="25"/>
    </location>
</feature>
<evidence type="ECO:0000313" key="18">
    <source>
        <dbReference type="Proteomes" id="UP000198976"/>
    </source>
</evidence>
<evidence type="ECO:0000256" key="7">
    <source>
        <dbReference type="ARBA" id="ARBA00022801"/>
    </source>
</evidence>
<evidence type="ECO:0000256" key="14">
    <source>
        <dbReference type="SAM" id="MobiDB-lite"/>
    </source>
</evidence>
<dbReference type="Gene3D" id="3.40.50.1240">
    <property type="entry name" value="Phosphoglycerate mutase-like"/>
    <property type="match status" value="1"/>
</dbReference>
<evidence type="ECO:0000256" key="2">
    <source>
        <dbReference type="ARBA" id="ARBA00008422"/>
    </source>
</evidence>
<evidence type="ECO:0000256" key="9">
    <source>
        <dbReference type="ARBA" id="ARBA00031642"/>
    </source>
</evidence>